<keyword evidence="8" id="KW-1185">Reference proteome</keyword>
<evidence type="ECO:0000256" key="6">
    <source>
        <dbReference type="SAM" id="Phobius"/>
    </source>
</evidence>
<feature type="compositionally biased region" description="Low complexity" evidence="5">
    <location>
        <begin position="1076"/>
        <end position="1106"/>
    </location>
</feature>
<dbReference type="EMBL" id="JAROCF010000001">
    <property type="protein sequence ID" value="MDN4614442.1"/>
    <property type="molecule type" value="Genomic_DNA"/>
</dbReference>
<dbReference type="InterPro" id="IPR029044">
    <property type="entry name" value="Nucleotide-diphossugar_trans"/>
</dbReference>
<keyword evidence="6" id="KW-0472">Membrane</keyword>
<keyword evidence="6" id="KW-0812">Transmembrane</keyword>
<proteinExistence type="inferred from homology"/>
<feature type="compositionally biased region" description="Basic and acidic residues" evidence="5">
    <location>
        <begin position="954"/>
        <end position="969"/>
    </location>
</feature>
<feature type="region of interest" description="Disordered" evidence="5">
    <location>
        <begin position="954"/>
        <end position="1153"/>
    </location>
</feature>
<comment type="pathway">
    <text evidence="1">Cell wall biogenesis; cell wall polysaccharide biosynthesis.</text>
</comment>
<organism evidence="7 8">
    <name type="scientific">Leifsonia williamsii</name>
    <dbReference type="NCBI Taxonomy" id="3035919"/>
    <lineage>
        <taxon>Bacteria</taxon>
        <taxon>Bacillati</taxon>
        <taxon>Actinomycetota</taxon>
        <taxon>Actinomycetes</taxon>
        <taxon>Micrococcales</taxon>
        <taxon>Microbacteriaceae</taxon>
        <taxon>Leifsonia</taxon>
    </lineage>
</organism>
<feature type="transmembrane region" description="Helical" evidence="6">
    <location>
        <begin position="566"/>
        <end position="585"/>
    </location>
</feature>
<dbReference type="RefSeq" id="WP_301211036.1">
    <property type="nucleotide sequence ID" value="NZ_JAROCF010000001.1"/>
</dbReference>
<evidence type="ECO:0000313" key="7">
    <source>
        <dbReference type="EMBL" id="MDN4614442.1"/>
    </source>
</evidence>
<dbReference type="PANTHER" id="PTHR43179:SF12">
    <property type="entry name" value="GALACTOFURANOSYLTRANSFERASE GLFT2"/>
    <property type="match status" value="1"/>
</dbReference>
<dbReference type="SUPFAM" id="SSF53448">
    <property type="entry name" value="Nucleotide-diphospho-sugar transferases"/>
    <property type="match status" value="1"/>
</dbReference>
<name>A0ABT8KB83_9MICO</name>
<feature type="compositionally biased region" description="Low complexity" evidence="5">
    <location>
        <begin position="977"/>
        <end position="993"/>
    </location>
</feature>
<keyword evidence="4 7" id="KW-0808">Transferase</keyword>
<reference evidence="7" key="1">
    <citation type="submission" date="2023-06" db="EMBL/GenBank/DDBJ databases">
        <title>MT1 and MT2 Draft Genomes of Novel Species.</title>
        <authorList>
            <person name="Venkateswaran K."/>
        </authorList>
    </citation>
    <scope>NUCLEOTIDE SEQUENCE</scope>
    <source>
        <strain evidence="7">F6_8S_P_1B</strain>
    </source>
</reference>
<gene>
    <name evidence="7" type="ORF">P5G50_08260</name>
</gene>
<feature type="compositionally biased region" description="Acidic residues" evidence="5">
    <location>
        <begin position="1046"/>
        <end position="1068"/>
    </location>
</feature>
<comment type="caution">
    <text evidence="7">The sequence shown here is derived from an EMBL/GenBank/DDBJ whole genome shotgun (WGS) entry which is preliminary data.</text>
</comment>
<accession>A0ABT8KB83</accession>
<protein>
    <submittedName>
        <fullName evidence="7">Glycosyltransferase</fullName>
        <ecNumber evidence="7">2.4.-.-</ecNumber>
    </submittedName>
</protein>
<feature type="transmembrane region" description="Helical" evidence="6">
    <location>
        <begin position="634"/>
        <end position="658"/>
    </location>
</feature>
<feature type="compositionally biased region" description="Pro residues" evidence="5">
    <location>
        <begin position="1107"/>
        <end position="1118"/>
    </location>
</feature>
<dbReference type="Pfam" id="PF13641">
    <property type="entry name" value="Glyco_tranf_2_3"/>
    <property type="match status" value="1"/>
</dbReference>
<evidence type="ECO:0000256" key="4">
    <source>
        <dbReference type="ARBA" id="ARBA00022679"/>
    </source>
</evidence>
<feature type="transmembrane region" description="Helical" evidence="6">
    <location>
        <begin position="450"/>
        <end position="470"/>
    </location>
</feature>
<dbReference type="Proteomes" id="UP001174208">
    <property type="component" value="Unassembled WGS sequence"/>
</dbReference>
<evidence type="ECO:0000256" key="3">
    <source>
        <dbReference type="ARBA" id="ARBA00022676"/>
    </source>
</evidence>
<feature type="transmembrane region" description="Helical" evidence="6">
    <location>
        <begin position="724"/>
        <end position="744"/>
    </location>
</feature>
<dbReference type="PANTHER" id="PTHR43179">
    <property type="entry name" value="RHAMNOSYLTRANSFERASE WBBL"/>
    <property type="match status" value="1"/>
</dbReference>
<dbReference type="Gene3D" id="3.90.550.10">
    <property type="entry name" value="Spore Coat Polysaccharide Biosynthesis Protein SpsA, Chain A"/>
    <property type="match status" value="1"/>
</dbReference>
<feature type="transmembrane region" description="Helical" evidence="6">
    <location>
        <begin position="476"/>
        <end position="496"/>
    </location>
</feature>
<evidence type="ECO:0000256" key="5">
    <source>
        <dbReference type="SAM" id="MobiDB-lite"/>
    </source>
</evidence>
<feature type="compositionally biased region" description="Acidic residues" evidence="5">
    <location>
        <begin position="1015"/>
        <end position="1033"/>
    </location>
</feature>
<evidence type="ECO:0000256" key="2">
    <source>
        <dbReference type="ARBA" id="ARBA00006739"/>
    </source>
</evidence>
<comment type="similarity">
    <text evidence="2">Belongs to the glycosyltransferase 2 family.</text>
</comment>
<feature type="transmembrane region" description="Helical" evidence="6">
    <location>
        <begin position="422"/>
        <end position="443"/>
    </location>
</feature>
<evidence type="ECO:0000256" key="1">
    <source>
        <dbReference type="ARBA" id="ARBA00004776"/>
    </source>
</evidence>
<keyword evidence="3 7" id="KW-0328">Glycosyltransferase</keyword>
<feature type="transmembrane region" description="Helical" evidence="6">
    <location>
        <begin position="665"/>
        <end position="688"/>
    </location>
</feature>
<feature type="compositionally biased region" description="Basic and acidic residues" evidence="5">
    <location>
        <begin position="1127"/>
        <end position="1137"/>
    </location>
</feature>
<dbReference type="GO" id="GO:0016757">
    <property type="term" value="F:glycosyltransferase activity"/>
    <property type="evidence" value="ECO:0007669"/>
    <property type="project" value="UniProtKB-KW"/>
</dbReference>
<evidence type="ECO:0000313" key="8">
    <source>
        <dbReference type="Proteomes" id="UP001174208"/>
    </source>
</evidence>
<keyword evidence="6" id="KW-1133">Transmembrane helix</keyword>
<feature type="transmembrane region" description="Helical" evidence="6">
    <location>
        <begin position="694"/>
        <end position="717"/>
    </location>
</feature>
<dbReference type="EC" id="2.4.-.-" evidence="7"/>
<feature type="transmembrane region" description="Helical" evidence="6">
    <location>
        <begin position="532"/>
        <end position="559"/>
    </location>
</feature>
<feature type="transmembrane region" description="Helical" evidence="6">
    <location>
        <begin position="365"/>
        <end position="389"/>
    </location>
</feature>
<sequence>MYPRVTAIVVAHSGGPRLQRTLDAIAAQTRRPDAVIAVDCATSDDAARLLADANPTQLLSVAEKLPFGAAVATAVRVLPPANAGASSTDRLPGSDRLLWLLAHDTAPEPEALEALLAALEVSPSVAVVGPKLVDADEPAFIREFGETMTPFGASVPLVENELDQAQHDGLSDVLAVSSAGMLVRQSLWEELDGFDPALPTVDDGLDFCTRARLAGYRVTLVAQARVALGGDGVAGPNLSRKWSVRRRLAKERRAAQLHRRLAYAPGWAVPFHWLSLVPLGILRALLRLLRKEPGSMGGELLAAFRVAFSGMAVGNARRRLARARTVGWAAVAPLRIPFSEVRRSRALKREAAMVSQQGERQDLDFFGAGGGWTVLAALVIGVLLFFPLLSSPALTGGGMLPLDASVGRLWADLGYGWRDASLGFVGAADPFSAVLAVLGTITFWQPSLSLVLLTVLALPLSALGAWLAAARLTVRPMLRAFGALAYALAPTLLVALQGGRPSAVLAHVLLPWLFFAGLTARRSWTASAVTALLAAATAACAPILIPALVVAWIATIAFAGRRAARIAFIPVPAIVLFAPLVWQQAQRGAWLSVLVDPGLPVASRETSGWQLAMGFPDGGLGGWQPLADALGIPALAPTIAVPLLLAPLGVLALLALFLRGTVRAVVALVVALTGFVTAVAAAQLQLAATGGTVVAIWPGSGLSLYWLGLVGAAVLALSALGRAAIYPLWVALVALAVVAVPAAIGQHSDVVPAAVAGSDGRTMPAVVGAKAATQPRTGTLRLTPQAGGGLAAEIVRGSGETLDAQTTLSSTQRTLTGEQRDLATLAGNLASRSGYDASAELKDLGIDFVLLAPPATGPASVAGIAPEEAKPASTLAADEVGSRAAIALDANALLAPVGTTASGQLWAFDRGTAAVPEAARIPGDAGGIWRLLVLLVQGVVIGATLLMAIPTTRSADRVSELTGRRPDRRPSRRAAKRAAAGAGAGATEAAAADETSEGAGGESDATGSDGREVPVEEAEPEELGAVEPDDALDEPPAGDTPIADESLQEYEAEPLDEASVEAADEEGLPAEPVPAPAADSEPAPAHAPVFEARPAWEVAPAAAQEPAPAPEPGAPADPAPDYDPDETIDRATFERLRPAWVTTPSTPTTLEDGLEETIIRPRRASGPMNDGGDRG</sequence>